<evidence type="ECO:0000313" key="6">
    <source>
        <dbReference type="EMBL" id="KAJ0393197.1"/>
    </source>
</evidence>
<reference evidence="6" key="1">
    <citation type="submission" date="2021-12" db="EMBL/GenBank/DDBJ databases">
        <title>Prjna785345.</title>
        <authorList>
            <person name="Rujirawat T."/>
            <person name="Krajaejun T."/>
        </authorList>
    </citation>
    <scope>NUCLEOTIDE SEQUENCE</scope>
    <source>
        <strain evidence="6">Pi057C3</strain>
    </source>
</reference>
<evidence type="ECO:0000256" key="3">
    <source>
        <dbReference type="PROSITE-ProRule" id="PRU00339"/>
    </source>
</evidence>
<dbReference type="InterPro" id="IPR019734">
    <property type="entry name" value="TPR_rpt"/>
</dbReference>
<dbReference type="Pfam" id="PF07719">
    <property type="entry name" value="TPR_2"/>
    <property type="match status" value="1"/>
</dbReference>
<dbReference type="CDD" id="cd23159">
    <property type="entry name" value="Prefoldin_URI1"/>
    <property type="match status" value="1"/>
</dbReference>
<evidence type="ECO:0000256" key="2">
    <source>
        <dbReference type="ARBA" id="ARBA00022803"/>
    </source>
</evidence>
<evidence type="ECO:0000256" key="5">
    <source>
        <dbReference type="SAM" id="MobiDB-lite"/>
    </source>
</evidence>
<dbReference type="PROSITE" id="PS50005">
    <property type="entry name" value="TPR"/>
    <property type="match status" value="2"/>
</dbReference>
<keyword evidence="4" id="KW-0175">Coiled coil</keyword>
<organism evidence="6 7">
    <name type="scientific">Pythium insidiosum</name>
    <name type="common">Pythiosis disease agent</name>
    <dbReference type="NCBI Taxonomy" id="114742"/>
    <lineage>
        <taxon>Eukaryota</taxon>
        <taxon>Sar</taxon>
        <taxon>Stramenopiles</taxon>
        <taxon>Oomycota</taxon>
        <taxon>Peronosporomycetes</taxon>
        <taxon>Pythiales</taxon>
        <taxon>Pythiaceae</taxon>
        <taxon>Pythium</taxon>
    </lineage>
</organism>
<comment type="caution">
    <text evidence="6">The sequence shown here is derived from an EMBL/GenBank/DDBJ whole genome shotgun (WGS) entry which is preliminary data.</text>
</comment>
<feature type="repeat" description="TPR" evidence="3">
    <location>
        <begin position="280"/>
        <end position="313"/>
    </location>
</feature>
<dbReference type="Gene3D" id="1.25.40.10">
    <property type="entry name" value="Tetratricopeptide repeat domain"/>
    <property type="match status" value="1"/>
</dbReference>
<feature type="region of interest" description="Disordered" evidence="5">
    <location>
        <begin position="319"/>
        <end position="377"/>
    </location>
</feature>
<dbReference type="InterPro" id="IPR009053">
    <property type="entry name" value="Prefoldin"/>
</dbReference>
<dbReference type="GO" id="GO:0051879">
    <property type="term" value="F:Hsp90 protein binding"/>
    <property type="evidence" value="ECO:0007669"/>
    <property type="project" value="TreeGrafter"/>
</dbReference>
<gene>
    <name evidence="6" type="ORF">P43SY_008620</name>
</gene>
<dbReference type="Pfam" id="PF13431">
    <property type="entry name" value="TPR_17"/>
    <property type="match status" value="1"/>
</dbReference>
<keyword evidence="2 3" id="KW-0802">TPR repeat</keyword>
<evidence type="ECO:0008006" key="8">
    <source>
        <dbReference type="Google" id="ProtNLM"/>
    </source>
</evidence>
<dbReference type="InterPro" id="IPR004127">
    <property type="entry name" value="Prefoldin_subunit_alpha"/>
</dbReference>
<dbReference type="AlphaFoldDB" id="A0AAD5Q6K6"/>
<dbReference type="Pfam" id="PF02996">
    <property type="entry name" value="Prefoldin"/>
    <property type="match status" value="1"/>
</dbReference>
<dbReference type="PANTHER" id="PTHR22904">
    <property type="entry name" value="TPR REPEAT CONTAINING PROTEIN"/>
    <property type="match status" value="1"/>
</dbReference>
<dbReference type="SUPFAM" id="SSF48452">
    <property type="entry name" value="TPR-like"/>
    <property type="match status" value="1"/>
</dbReference>
<dbReference type="Gene3D" id="1.10.287.370">
    <property type="match status" value="1"/>
</dbReference>
<keyword evidence="7" id="KW-1185">Reference proteome</keyword>
<feature type="repeat" description="TPR" evidence="3">
    <location>
        <begin position="212"/>
        <end position="245"/>
    </location>
</feature>
<accession>A0AAD5Q6K6</accession>
<dbReference type="InterPro" id="IPR011990">
    <property type="entry name" value="TPR-like_helical_dom_sf"/>
</dbReference>
<dbReference type="Proteomes" id="UP001209570">
    <property type="component" value="Unassembled WGS sequence"/>
</dbReference>
<evidence type="ECO:0000313" key="7">
    <source>
        <dbReference type="Proteomes" id="UP001209570"/>
    </source>
</evidence>
<dbReference type="InterPro" id="IPR013105">
    <property type="entry name" value="TPR_2"/>
</dbReference>
<evidence type="ECO:0000256" key="1">
    <source>
        <dbReference type="ARBA" id="ARBA00022737"/>
    </source>
</evidence>
<feature type="region of interest" description="Disordered" evidence="5">
    <location>
        <begin position="423"/>
        <end position="451"/>
    </location>
</feature>
<feature type="compositionally biased region" description="Pro residues" evidence="5">
    <location>
        <begin position="359"/>
        <end position="369"/>
    </location>
</feature>
<dbReference type="SMART" id="SM00028">
    <property type="entry name" value="TPR"/>
    <property type="match status" value="3"/>
</dbReference>
<feature type="coiled-coil region" evidence="4">
    <location>
        <begin position="91"/>
        <end position="125"/>
    </location>
</feature>
<dbReference type="NCBIfam" id="TIGR00293">
    <property type="entry name" value="prefoldin subunit alpha"/>
    <property type="match status" value="1"/>
</dbReference>
<dbReference type="PANTHER" id="PTHR22904:SF523">
    <property type="entry name" value="STRESS-INDUCED-PHOSPHOPROTEIN 1"/>
    <property type="match status" value="1"/>
</dbReference>
<dbReference type="EMBL" id="JAKCXM010000518">
    <property type="protein sequence ID" value="KAJ0393197.1"/>
    <property type="molecule type" value="Genomic_DNA"/>
</dbReference>
<feature type="compositionally biased region" description="Low complexity" evidence="5">
    <location>
        <begin position="333"/>
        <end position="352"/>
    </location>
</feature>
<name>A0AAD5Q6K6_PYTIN</name>
<sequence>MATTSIDTSNPRLLQERIEQVRAQLLSLQDEIGKYADVSSVITELPKKLKHPVMVPIGKRAMMPGKIVRSNEILAHLGDEYFAWKSASDAVAVIERRSKALRKQVKAEEEALAALEAKKNDLDSIFDIKKLYEQENIKEIQETEEESERYPVTRATDEDIEEYFEVEEEERRKKEEASWDWDEMMRRMEELEAMEENTEETKAEEPTIEEIVASLKAQGNEAFGKRRFAESITHYTKAIEMDPTSHILYGNRSAAYHRLKKYSEALRDAVKATELDYTWVKGHYRKASALAYLERFQEAAEAFDRAFELCPTDAKLRQEADEMRRRHAAKFRPSSASPAAAAPSSSAQESSSFLRVSETPPPAPRPMPKTPAVSEKVFSGAIMERTRDEEEKISPPVVERAASVFAQRRSRYEDNAASAVNGGAVTLEPVGEPPSVLDKRGRSKASQYTGY</sequence>
<protein>
    <recommendedName>
        <fullName evidence="8">Prefoldin, alpha subunit</fullName>
    </recommendedName>
</protein>
<evidence type="ECO:0000256" key="4">
    <source>
        <dbReference type="SAM" id="Coils"/>
    </source>
</evidence>
<keyword evidence="1" id="KW-0677">Repeat</keyword>
<proteinExistence type="predicted"/>
<dbReference type="SUPFAM" id="SSF46579">
    <property type="entry name" value="Prefoldin"/>
    <property type="match status" value="1"/>
</dbReference>